<evidence type="ECO:0000256" key="4">
    <source>
        <dbReference type="ARBA" id="ARBA00022989"/>
    </source>
</evidence>
<dbReference type="PANTHER" id="PTHR21143">
    <property type="entry name" value="INVERTEBRATE GUSTATORY RECEPTOR"/>
    <property type="match status" value="1"/>
</dbReference>
<comment type="function">
    <text evidence="8">Gustatory receptor which mediates acceptance or avoidance behavior, depending on its substrates.</text>
</comment>
<dbReference type="GO" id="GO:0043025">
    <property type="term" value="C:neuronal cell body"/>
    <property type="evidence" value="ECO:0007669"/>
    <property type="project" value="TreeGrafter"/>
</dbReference>
<dbReference type="EMBL" id="JBBCAQ010000010">
    <property type="protein sequence ID" value="KAK7601526.1"/>
    <property type="molecule type" value="Genomic_DNA"/>
</dbReference>
<dbReference type="GO" id="GO:0005886">
    <property type="term" value="C:plasma membrane"/>
    <property type="evidence" value="ECO:0007669"/>
    <property type="project" value="UniProtKB-SubCell"/>
</dbReference>
<comment type="caution">
    <text evidence="9">The sequence shown here is derived from an EMBL/GenBank/DDBJ whole genome shotgun (WGS) entry which is preliminary data.</text>
</comment>
<dbReference type="GO" id="GO:0050909">
    <property type="term" value="P:sensory perception of taste"/>
    <property type="evidence" value="ECO:0007669"/>
    <property type="project" value="InterPro"/>
</dbReference>
<dbReference type="AlphaFoldDB" id="A0AAN9TP15"/>
<keyword evidence="6 8" id="KW-0675">Receptor</keyword>
<feature type="transmembrane region" description="Helical" evidence="8">
    <location>
        <begin position="164"/>
        <end position="184"/>
    </location>
</feature>
<evidence type="ECO:0000256" key="8">
    <source>
        <dbReference type="RuleBase" id="RU363108"/>
    </source>
</evidence>
<dbReference type="GO" id="GO:0007635">
    <property type="term" value="P:chemosensory behavior"/>
    <property type="evidence" value="ECO:0007669"/>
    <property type="project" value="TreeGrafter"/>
</dbReference>
<evidence type="ECO:0000256" key="1">
    <source>
        <dbReference type="ARBA" id="ARBA00004651"/>
    </source>
</evidence>
<keyword evidence="5 8" id="KW-0472">Membrane</keyword>
<dbReference type="PANTHER" id="PTHR21143:SF104">
    <property type="entry name" value="GUSTATORY RECEPTOR 8A-RELATED"/>
    <property type="match status" value="1"/>
</dbReference>
<sequence>MSCNEPQENLKLRRSPIFHISRVLATFPFEHGKLTRTRYHYAVYGVILLIAFISHQYNYMNDIWSTEQSNTHKLLYGSYAFLNIIVCSACIITPFANRNSITMILAGFSKADGIIKHVDPTFIFHENQRRQLIQVGFILLSSFWFAVTHAKAAEINIFPSFTFLEFYILPLSWVMVFQLDYFLVHMRERYAFVNKQLKNARHDANKNEQNSRILSIPQLCKLNHIHFTLYKIASTINSTYSVQLLAIIPRVIFFCVLPVHYNVVTGMVKDPNASFAPQTWTHIFTLSQIVLLTAPVIYVVNVASNTVSEAKKVHILIHDLIDEVQEEQTEFELLIFSIQLLHRKIEFSVHKFFNLQPSLITAVSVLNIKNSICNDSNDFNSFSEKK</sequence>
<evidence type="ECO:0000256" key="3">
    <source>
        <dbReference type="ARBA" id="ARBA00022692"/>
    </source>
</evidence>
<evidence type="ECO:0000313" key="10">
    <source>
        <dbReference type="Proteomes" id="UP001367676"/>
    </source>
</evidence>
<keyword evidence="7 8" id="KW-0807">Transducer</keyword>
<name>A0AAN9TP15_9HEMI</name>
<reference evidence="9 10" key="1">
    <citation type="submission" date="2024-03" db="EMBL/GenBank/DDBJ databases">
        <title>Adaptation during the transition from Ophiocordyceps entomopathogen to insect associate is accompanied by gene loss and intensified selection.</title>
        <authorList>
            <person name="Ward C.M."/>
            <person name="Onetto C.A."/>
            <person name="Borneman A.R."/>
        </authorList>
    </citation>
    <scope>NUCLEOTIDE SEQUENCE [LARGE SCALE GENOMIC DNA]</scope>
    <source>
        <strain evidence="9">AWRI1</strain>
        <tissue evidence="9">Single Adult Female</tissue>
    </source>
</reference>
<dbReference type="GO" id="GO:0007165">
    <property type="term" value="P:signal transduction"/>
    <property type="evidence" value="ECO:0007669"/>
    <property type="project" value="UniProtKB-KW"/>
</dbReference>
<comment type="similarity">
    <text evidence="8">Belongs to the insect chemoreceptor superfamily. Gustatory receptor (GR) family.</text>
</comment>
<feature type="transmembrane region" description="Helical" evidence="8">
    <location>
        <begin position="77"/>
        <end position="96"/>
    </location>
</feature>
<keyword evidence="4 8" id="KW-1133">Transmembrane helix</keyword>
<dbReference type="GO" id="GO:0008049">
    <property type="term" value="P:male courtship behavior"/>
    <property type="evidence" value="ECO:0007669"/>
    <property type="project" value="TreeGrafter"/>
</dbReference>
<keyword evidence="10" id="KW-1185">Reference proteome</keyword>
<gene>
    <name evidence="9" type="ORF">V9T40_008967</name>
</gene>
<evidence type="ECO:0000313" key="9">
    <source>
        <dbReference type="EMBL" id="KAK7601526.1"/>
    </source>
</evidence>
<evidence type="ECO:0000256" key="2">
    <source>
        <dbReference type="ARBA" id="ARBA00022475"/>
    </source>
</evidence>
<comment type="subcellular location">
    <subcellularLocation>
        <location evidence="1 8">Cell membrane</location>
        <topology evidence="1 8">Multi-pass membrane protein</topology>
    </subcellularLocation>
</comment>
<dbReference type="InterPro" id="IPR013604">
    <property type="entry name" value="7TM_chemorcpt"/>
</dbReference>
<dbReference type="GO" id="GO:0030424">
    <property type="term" value="C:axon"/>
    <property type="evidence" value="ECO:0007669"/>
    <property type="project" value="TreeGrafter"/>
</dbReference>
<dbReference type="GO" id="GO:0030425">
    <property type="term" value="C:dendrite"/>
    <property type="evidence" value="ECO:0007669"/>
    <property type="project" value="TreeGrafter"/>
</dbReference>
<feature type="transmembrane region" description="Helical" evidence="8">
    <location>
        <begin position="240"/>
        <end position="261"/>
    </location>
</feature>
<proteinExistence type="inferred from homology"/>
<keyword evidence="3 8" id="KW-0812">Transmembrane</keyword>
<evidence type="ECO:0000256" key="7">
    <source>
        <dbReference type="ARBA" id="ARBA00023224"/>
    </source>
</evidence>
<dbReference type="Pfam" id="PF08395">
    <property type="entry name" value="7tm_7"/>
    <property type="match status" value="1"/>
</dbReference>
<comment type="caution">
    <text evidence="8">Lacks conserved residue(s) required for the propagation of feature annotation.</text>
</comment>
<protein>
    <recommendedName>
        <fullName evidence="8">Gustatory receptor</fullName>
    </recommendedName>
</protein>
<evidence type="ECO:0000256" key="6">
    <source>
        <dbReference type="ARBA" id="ARBA00023170"/>
    </source>
</evidence>
<accession>A0AAN9TP15</accession>
<feature type="transmembrane region" description="Helical" evidence="8">
    <location>
        <begin position="39"/>
        <end position="57"/>
    </location>
</feature>
<feature type="transmembrane region" description="Helical" evidence="8">
    <location>
        <begin position="281"/>
        <end position="303"/>
    </location>
</feature>
<dbReference type="Proteomes" id="UP001367676">
    <property type="component" value="Unassembled WGS sequence"/>
</dbReference>
<evidence type="ECO:0000256" key="5">
    <source>
        <dbReference type="ARBA" id="ARBA00023136"/>
    </source>
</evidence>
<feature type="transmembrane region" description="Helical" evidence="8">
    <location>
        <begin position="132"/>
        <end position="152"/>
    </location>
</feature>
<keyword evidence="2 8" id="KW-1003">Cell membrane</keyword>
<organism evidence="9 10">
    <name type="scientific">Parthenolecanium corni</name>
    <dbReference type="NCBI Taxonomy" id="536013"/>
    <lineage>
        <taxon>Eukaryota</taxon>
        <taxon>Metazoa</taxon>
        <taxon>Ecdysozoa</taxon>
        <taxon>Arthropoda</taxon>
        <taxon>Hexapoda</taxon>
        <taxon>Insecta</taxon>
        <taxon>Pterygota</taxon>
        <taxon>Neoptera</taxon>
        <taxon>Paraneoptera</taxon>
        <taxon>Hemiptera</taxon>
        <taxon>Sternorrhyncha</taxon>
        <taxon>Coccoidea</taxon>
        <taxon>Coccidae</taxon>
        <taxon>Parthenolecanium</taxon>
    </lineage>
</organism>